<sequence>MNRFEESFKFYYVALQFKTHDQDYQEINQLASALQRRNRVEQAQKYEDLASQYKDIFKSFCYHSVN</sequence>
<accession>A0A8S1S2U9</accession>
<keyword evidence="2" id="KW-1185">Reference proteome</keyword>
<dbReference type="AlphaFoldDB" id="A0A8S1S2U9"/>
<evidence type="ECO:0000313" key="1">
    <source>
        <dbReference type="EMBL" id="CAD8133670.1"/>
    </source>
</evidence>
<dbReference type="EMBL" id="CAJJDP010000004">
    <property type="protein sequence ID" value="CAD8133670.1"/>
    <property type="molecule type" value="Genomic_DNA"/>
</dbReference>
<proteinExistence type="predicted"/>
<dbReference type="Proteomes" id="UP000683925">
    <property type="component" value="Unassembled WGS sequence"/>
</dbReference>
<reference evidence="1" key="1">
    <citation type="submission" date="2021-01" db="EMBL/GenBank/DDBJ databases">
        <authorList>
            <consortium name="Genoscope - CEA"/>
            <person name="William W."/>
        </authorList>
    </citation>
    <scope>NUCLEOTIDE SEQUENCE</scope>
</reference>
<protein>
    <submittedName>
        <fullName evidence="1">Uncharacterized protein</fullName>
    </submittedName>
</protein>
<name>A0A8S1S2U9_PAROT</name>
<evidence type="ECO:0000313" key="2">
    <source>
        <dbReference type="Proteomes" id="UP000683925"/>
    </source>
</evidence>
<comment type="caution">
    <text evidence="1">The sequence shown here is derived from an EMBL/GenBank/DDBJ whole genome shotgun (WGS) entry which is preliminary data.</text>
</comment>
<organism evidence="1 2">
    <name type="scientific">Paramecium octaurelia</name>
    <dbReference type="NCBI Taxonomy" id="43137"/>
    <lineage>
        <taxon>Eukaryota</taxon>
        <taxon>Sar</taxon>
        <taxon>Alveolata</taxon>
        <taxon>Ciliophora</taxon>
        <taxon>Intramacronucleata</taxon>
        <taxon>Oligohymenophorea</taxon>
        <taxon>Peniculida</taxon>
        <taxon>Parameciidae</taxon>
        <taxon>Paramecium</taxon>
    </lineage>
</organism>
<gene>
    <name evidence="1" type="ORF">POCTA_138.1.T0050004</name>
</gene>